<dbReference type="InterPro" id="IPR050313">
    <property type="entry name" value="Carb_Metab_HTH_regulators"/>
</dbReference>
<gene>
    <name evidence="7" type="ORF">E3O10_13225</name>
</gene>
<dbReference type="InterPro" id="IPR001034">
    <property type="entry name" value="DeoR_HTH"/>
</dbReference>
<reference evidence="7 8" key="1">
    <citation type="submission" date="2019-03" db="EMBL/GenBank/DDBJ databases">
        <title>Genomics of glacier-inhabiting Cryobacterium strains.</title>
        <authorList>
            <person name="Liu Q."/>
            <person name="Xin Y.-H."/>
        </authorList>
    </citation>
    <scope>NUCLEOTIDE SEQUENCE [LARGE SCALE GENOMIC DNA]</scope>
    <source>
        <strain evidence="7 8">Hh15</strain>
    </source>
</reference>
<dbReference type="Pfam" id="PF08220">
    <property type="entry name" value="HTH_DeoR"/>
    <property type="match status" value="1"/>
</dbReference>
<sequence>MYPAERQAAIIALAQGGTGEISVAAASVALEVTAETIRRDLVVLERQGIIRRQHGGARLVQSTPFEIALAQRRLENAPQKHRIAQRVLEELPEDGVVLLDSGALTLVIASVFPEDRRLIVVTNNLPAVRLLSRKPLLTVLALPGRVRSVSQGAVDEWTRARISQLNVDVTFVGGNGLTAEAGLTTTIPDEAEVKRAMMLSGRRRVLALTSNKIGQNSFCHVADANEFDLIITDDGIDPRQARKLSAAGPELAIV</sequence>
<keyword evidence="8" id="KW-1185">Reference proteome</keyword>
<evidence type="ECO:0000256" key="1">
    <source>
        <dbReference type="ARBA" id="ARBA00021390"/>
    </source>
</evidence>
<evidence type="ECO:0000313" key="8">
    <source>
        <dbReference type="Proteomes" id="UP000297654"/>
    </source>
</evidence>
<proteinExistence type="predicted"/>
<dbReference type="Pfam" id="PF00455">
    <property type="entry name" value="DeoRC"/>
    <property type="match status" value="1"/>
</dbReference>
<evidence type="ECO:0000256" key="3">
    <source>
        <dbReference type="ARBA" id="ARBA00023015"/>
    </source>
</evidence>
<dbReference type="PROSITE" id="PS51000">
    <property type="entry name" value="HTH_DEOR_2"/>
    <property type="match status" value="1"/>
</dbReference>
<dbReference type="SUPFAM" id="SSF46785">
    <property type="entry name" value="Winged helix' DNA-binding domain"/>
    <property type="match status" value="1"/>
</dbReference>
<accession>A0A1H8B2V4</accession>
<name>A0A1H8B2V4_9MICO</name>
<comment type="function">
    <text evidence="5">Repressor of the lactose catabolism operon. Galactose-6-phosphate is the inducer.</text>
</comment>
<evidence type="ECO:0000256" key="2">
    <source>
        <dbReference type="ARBA" id="ARBA00022491"/>
    </source>
</evidence>
<dbReference type="PANTHER" id="PTHR30363:SF4">
    <property type="entry name" value="GLYCEROL-3-PHOSPHATE REGULON REPRESSOR"/>
    <property type="match status" value="1"/>
</dbReference>
<dbReference type="OrthoDB" id="7688673at2"/>
<dbReference type="SMART" id="SM00420">
    <property type="entry name" value="HTH_DEOR"/>
    <property type="match status" value="1"/>
</dbReference>
<keyword evidence="4" id="KW-0804">Transcription</keyword>
<dbReference type="InterPro" id="IPR014036">
    <property type="entry name" value="DeoR-like_C"/>
</dbReference>
<dbReference type="GO" id="GO:0003700">
    <property type="term" value="F:DNA-binding transcription factor activity"/>
    <property type="evidence" value="ECO:0007669"/>
    <property type="project" value="InterPro"/>
</dbReference>
<protein>
    <recommendedName>
        <fullName evidence="1">Lactose phosphotransferase system repressor</fullName>
    </recommendedName>
</protein>
<dbReference type="EMBL" id="SOFF01000031">
    <property type="protein sequence ID" value="TFB88715.1"/>
    <property type="molecule type" value="Genomic_DNA"/>
</dbReference>
<evidence type="ECO:0000256" key="5">
    <source>
        <dbReference type="ARBA" id="ARBA00024937"/>
    </source>
</evidence>
<keyword evidence="3" id="KW-0805">Transcription regulation</keyword>
<dbReference type="RefSeq" id="WP_092106733.1">
    <property type="nucleotide sequence ID" value="NZ_FOCN01000001.1"/>
</dbReference>
<organism evidence="7 8">
    <name type="scientific">Cryobacterium luteum</name>
    <dbReference type="NCBI Taxonomy" id="1424661"/>
    <lineage>
        <taxon>Bacteria</taxon>
        <taxon>Bacillati</taxon>
        <taxon>Actinomycetota</taxon>
        <taxon>Actinomycetes</taxon>
        <taxon>Micrococcales</taxon>
        <taxon>Microbacteriaceae</taxon>
        <taxon>Cryobacterium</taxon>
    </lineage>
</organism>
<dbReference type="Proteomes" id="UP000297654">
    <property type="component" value="Unassembled WGS sequence"/>
</dbReference>
<dbReference type="SUPFAM" id="SSF100950">
    <property type="entry name" value="NagB/RpiA/CoA transferase-like"/>
    <property type="match status" value="1"/>
</dbReference>
<dbReference type="InterPro" id="IPR036390">
    <property type="entry name" value="WH_DNA-bd_sf"/>
</dbReference>
<dbReference type="InterPro" id="IPR037171">
    <property type="entry name" value="NagB/RpiA_transferase-like"/>
</dbReference>
<evidence type="ECO:0000256" key="4">
    <source>
        <dbReference type="ARBA" id="ARBA00023163"/>
    </source>
</evidence>
<comment type="caution">
    <text evidence="7">The sequence shown here is derived from an EMBL/GenBank/DDBJ whole genome shotgun (WGS) entry which is preliminary data.</text>
</comment>
<dbReference type="PANTHER" id="PTHR30363">
    <property type="entry name" value="HTH-TYPE TRANSCRIPTIONAL REGULATOR SRLR-RELATED"/>
    <property type="match status" value="1"/>
</dbReference>
<evidence type="ECO:0000313" key="7">
    <source>
        <dbReference type="EMBL" id="TFB88715.1"/>
    </source>
</evidence>
<feature type="domain" description="HTH deoR-type" evidence="6">
    <location>
        <begin position="4"/>
        <end position="59"/>
    </location>
</feature>
<dbReference type="STRING" id="1424661.SAMN05216281_101429"/>
<dbReference type="SMART" id="SM01134">
    <property type="entry name" value="DeoRC"/>
    <property type="match status" value="1"/>
</dbReference>
<keyword evidence="2" id="KW-0678">Repressor</keyword>
<dbReference type="AlphaFoldDB" id="A0A1H8B2V4"/>
<evidence type="ECO:0000259" key="6">
    <source>
        <dbReference type="PROSITE" id="PS51000"/>
    </source>
</evidence>
<dbReference type="PRINTS" id="PR00037">
    <property type="entry name" value="HTHLACR"/>
</dbReference>